<dbReference type="Proteomes" id="UP000326396">
    <property type="component" value="Linkage Group LG17"/>
</dbReference>
<proteinExistence type="predicted"/>
<evidence type="ECO:0000259" key="1">
    <source>
        <dbReference type="Pfam" id="PF07727"/>
    </source>
</evidence>
<evidence type="ECO:0000313" key="2">
    <source>
        <dbReference type="EMBL" id="KAD5317388.1"/>
    </source>
</evidence>
<protein>
    <recommendedName>
        <fullName evidence="1">Reverse transcriptase Ty1/copia-type domain-containing protein</fullName>
    </recommendedName>
</protein>
<accession>A0A5N6NUB3</accession>
<dbReference type="OrthoDB" id="414945at2759"/>
<sequence length="218" mass="24357">MGLLSTEFSMKDLGPLSYFLGVSVTRDVHGLFLSQSQYARDILSRAKMSDCNPVRTPVDTAGKLGSTDGDLLSDPTHYRSLAGALQYLTFTRPDISYAVQQVCMHMHAPRSSHLNALKRILRYIKGTVTMVTTYYHGLLNVRLLSPDPAQKPSTVVLPMSLPNHVGFAIFFSNSVKMGHFWVLHVPSRYQVADIFTKGLPRVLFEDFRSSLSIREPPP</sequence>
<comment type="caution">
    <text evidence="2">The sequence shown here is derived from an EMBL/GenBank/DDBJ whole genome shotgun (WGS) entry which is preliminary data.</text>
</comment>
<dbReference type="AlphaFoldDB" id="A0A5N6NUB3"/>
<name>A0A5N6NUB3_9ASTR</name>
<dbReference type="InterPro" id="IPR013103">
    <property type="entry name" value="RVT_2"/>
</dbReference>
<organism evidence="2 3">
    <name type="scientific">Mikania micrantha</name>
    <name type="common">bitter vine</name>
    <dbReference type="NCBI Taxonomy" id="192012"/>
    <lineage>
        <taxon>Eukaryota</taxon>
        <taxon>Viridiplantae</taxon>
        <taxon>Streptophyta</taxon>
        <taxon>Embryophyta</taxon>
        <taxon>Tracheophyta</taxon>
        <taxon>Spermatophyta</taxon>
        <taxon>Magnoliopsida</taxon>
        <taxon>eudicotyledons</taxon>
        <taxon>Gunneridae</taxon>
        <taxon>Pentapetalae</taxon>
        <taxon>asterids</taxon>
        <taxon>campanulids</taxon>
        <taxon>Asterales</taxon>
        <taxon>Asteraceae</taxon>
        <taxon>Asteroideae</taxon>
        <taxon>Heliantheae alliance</taxon>
        <taxon>Eupatorieae</taxon>
        <taxon>Mikania</taxon>
    </lineage>
</organism>
<dbReference type="Pfam" id="PF07727">
    <property type="entry name" value="RVT_2"/>
    <property type="match status" value="1"/>
</dbReference>
<feature type="domain" description="Reverse transcriptase Ty1/copia-type" evidence="1">
    <location>
        <begin position="4"/>
        <end position="58"/>
    </location>
</feature>
<reference evidence="2 3" key="1">
    <citation type="submission" date="2019-05" db="EMBL/GenBank/DDBJ databases">
        <title>Mikania micrantha, genome provides insights into the molecular mechanism of rapid growth.</title>
        <authorList>
            <person name="Liu B."/>
        </authorList>
    </citation>
    <scope>NUCLEOTIDE SEQUENCE [LARGE SCALE GENOMIC DNA]</scope>
    <source>
        <strain evidence="2">NLD-2019</strain>
        <tissue evidence="2">Leaf</tissue>
    </source>
</reference>
<dbReference type="PANTHER" id="PTHR11439">
    <property type="entry name" value="GAG-POL-RELATED RETROTRANSPOSON"/>
    <property type="match status" value="1"/>
</dbReference>
<gene>
    <name evidence="2" type="ORF">E3N88_17334</name>
</gene>
<dbReference type="PANTHER" id="PTHR11439:SF524">
    <property type="entry name" value="RNA-DIRECTED DNA POLYMERASE, PROTEIN KINASE RLK-PELLE-DLSV FAMILY"/>
    <property type="match status" value="1"/>
</dbReference>
<keyword evidence="3" id="KW-1185">Reference proteome</keyword>
<dbReference type="EMBL" id="SZYD01000009">
    <property type="protein sequence ID" value="KAD5317388.1"/>
    <property type="molecule type" value="Genomic_DNA"/>
</dbReference>
<evidence type="ECO:0000313" key="3">
    <source>
        <dbReference type="Proteomes" id="UP000326396"/>
    </source>
</evidence>